<protein>
    <recommendedName>
        <fullName evidence="3">Disease resistance R13L4/SHOC-2-like LRR domain-containing protein</fullName>
    </recommendedName>
</protein>
<dbReference type="EMBL" id="CM009756">
    <property type="protein sequence ID" value="PUZ45484.1"/>
    <property type="molecule type" value="Genomic_DNA"/>
</dbReference>
<keyword evidence="5" id="KW-1185">Reference proteome</keyword>
<proteinExistence type="predicted"/>
<evidence type="ECO:0000259" key="3">
    <source>
        <dbReference type="Pfam" id="PF23598"/>
    </source>
</evidence>
<dbReference type="EMBL" id="CM009756">
    <property type="protein sequence ID" value="PUZ45485.1"/>
    <property type="molecule type" value="Genomic_DNA"/>
</dbReference>
<dbReference type="AlphaFoldDB" id="A0A2T7CQ81"/>
<dbReference type="SUPFAM" id="SSF52058">
    <property type="entry name" value="L domain-like"/>
    <property type="match status" value="1"/>
</dbReference>
<dbReference type="Gramene" id="PUZ45484">
    <property type="protein sequence ID" value="PUZ45484"/>
    <property type="gene ID" value="GQ55_8G227500"/>
</dbReference>
<organism evidence="4 5">
    <name type="scientific">Panicum hallii var. hallii</name>
    <dbReference type="NCBI Taxonomy" id="1504633"/>
    <lineage>
        <taxon>Eukaryota</taxon>
        <taxon>Viridiplantae</taxon>
        <taxon>Streptophyta</taxon>
        <taxon>Embryophyta</taxon>
        <taxon>Tracheophyta</taxon>
        <taxon>Spermatophyta</taxon>
        <taxon>Magnoliopsida</taxon>
        <taxon>Liliopsida</taxon>
        <taxon>Poales</taxon>
        <taxon>Poaceae</taxon>
        <taxon>PACMAD clade</taxon>
        <taxon>Panicoideae</taxon>
        <taxon>Panicodae</taxon>
        <taxon>Paniceae</taxon>
        <taxon>Panicinae</taxon>
        <taxon>Panicum</taxon>
        <taxon>Panicum sect. Panicum</taxon>
    </lineage>
</organism>
<dbReference type="Pfam" id="PF23598">
    <property type="entry name" value="LRR_14"/>
    <property type="match status" value="1"/>
</dbReference>
<dbReference type="GO" id="GO:0098542">
    <property type="term" value="P:defense response to other organism"/>
    <property type="evidence" value="ECO:0007669"/>
    <property type="project" value="TreeGrafter"/>
</dbReference>
<evidence type="ECO:0000313" key="5">
    <source>
        <dbReference type="Proteomes" id="UP000244336"/>
    </source>
</evidence>
<sequence length="800" mass="90255">MHAAPERLNPSCASNNTHTVVSDPLYLPILHQHRQVRGHACMASKEEQGMGEADTVAPAAPERQHDVDSTVDERRKKKLIEEAIGSLGSGLARCSEMMEAARPGRGTGDLKLRCLDFLEKELRYIVAGLTALSPQHVDEEMTGWLQDLSFYASHRLPFVIDHAHLQRDNTLLRRASRFFRRRHRHPVQLLESAKDFSRLAEDPCRYRHLHGLPPHKYKIMYMIMFPYGHKFETDRLVMKWLCEGSFLLAGDPFSRLVSRNVITHAAPNSRRRTNRPDEAETWQWNVNPIQYQFLASKSAEMGFVFTSATLKLLAAGSSTGHGDEASRIPRRLALHHDDPNIPSLLREIDLSQTRSLAVSGAVSIGVPLDKFVNLVVLDVEGWVNFGDEDLLQVCRSKMFFLEYLSVRNTRVSKLPPEINELCRLRLLDASKTQVTEIPFGVFVATRFYRLDLRGTPIRQLTLPKQILRLQDSLHELLLGGEGMIYSAETATRLPHDIRRFSSLRTLATVDLSEQPASFVKALGDHLDWLEVLAITWSFHQSSDGDYCEVLLSSIKRWSQLRSLTIHCGLGCSMEFLGSLSDPPWHLEKFKVTLGRFVGVPQWFRGLRFLSFVQIIVCKQGARDLEILGYLPKLKCLILGLDFIPIEAIVIGNQRFRELQRFSIDCPVPWLTFESEAMPELTYLQLEFHACPTSPISVPSGITNLSSLTEVALWYNVRYANSSSVKMTVEAVREEVANRRNMTQMISLFINGIEQDDAQEVDKETESTTGAPSGPDAGAEGEAVVEKTTAVVDTEITEAES</sequence>
<dbReference type="PANTHER" id="PTHR23155:SF957">
    <property type="entry name" value="OS11G0606800 PROTEIN"/>
    <property type="match status" value="1"/>
</dbReference>
<gene>
    <name evidence="4" type="ORF">GQ55_8G227500</name>
</gene>
<keyword evidence="1" id="KW-0677">Repeat</keyword>
<evidence type="ECO:0000313" key="4">
    <source>
        <dbReference type="EMBL" id="PUZ45484.1"/>
    </source>
</evidence>
<dbReference type="OrthoDB" id="689447at2759"/>
<dbReference type="PANTHER" id="PTHR23155">
    <property type="entry name" value="DISEASE RESISTANCE PROTEIN RP"/>
    <property type="match status" value="1"/>
</dbReference>
<evidence type="ECO:0000256" key="2">
    <source>
        <dbReference type="SAM" id="MobiDB-lite"/>
    </source>
</evidence>
<feature type="domain" description="Disease resistance R13L4/SHOC-2-like LRR" evidence="3">
    <location>
        <begin position="450"/>
        <end position="741"/>
    </location>
</feature>
<dbReference type="InterPro" id="IPR032675">
    <property type="entry name" value="LRR_dom_sf"/>
</dbReference>
<reference evidence="4 5" key="1">
    <citation type="submission" date="2018-04" db="EMBL/GenBank/DDBJ databases">
        <title>WGS assembly of Panicum hallii var. hallii HAL2.</title>
        <authorList>
            <person name="Lovell J."/>
            <person name="Jenkins J."/>
            <person name="Lowry D."/>
            <person name="Mamidi S."/>
            <person name="Sreedasyam A."/>
            <person name="Weng X."/>
            <person name="Barry K."/>
            <person name="Bonette J."/>
            <person name="Campitelli B."/>
            <person name="Daum C."/>
            <person name="Gordon S."/>
            <person name="Gould B."/>
            <person name="Lipzen A."/>
            <person name="MacQueen A."/>
            <person name="Palacio-Mejia J."/>
            <person name="Plott C."/>
            <person name="Shakirov E."/>
            <person name="Shu S."/>
            <person name="Yoshinaga Y."/>
            <person name="Zane M."/>
            <person name="Rokhsar D."/>
            <person name="Grimwood J."/>
            <person name="Schmutz J."/>
            <person name="Juenger T."/>
        </authorList>
    </citation>
    <scope>NUCLEOTIDE SEQUENCE [LARGE SCALE GENOMIC DNA]</scope>
    <source>
        <strain evidence="5">cv. HAL2</strain>
        <strain evidence="4">HAL2</strain>
    </source>
</reference>
<dbReference type="Proteomes" id="UP000244336">
    <property type="component" value="Chromosome 8"/>
</dbReference>
<dbReference type="Gramene" id="PUZ45485">
    <property type="protein sequence ID" value="PUZ45485"/>
    <property type="gene ID" value="GQ55_8G227500"/>
</dbReference>
<name>A0A2T7CQ81_9POAL</name>
<feature type="region of interest" description="Disordered" evidence="2">
    <location>
        <begin position="758"/>
        <end position="784"/>
    </location>
</feature>
<dbReference type="InterPro" id="IPR044974">
    <property type="entry name" value="Disease_R_plants"/>
</dbReference>
<evidence type="ECO:0000256" key="1">
    <source>
        <dbReference type="ARBA" id="ARBA00022737"/>
    </source>
</evidence>
<dbReference type="InterPro" id="IPR055414">
    <property type="entry name" value="LRR_R13L4/SHOC2-like"/>
</dbReference>
<dbReference type="Gene3D" id="3.80.10.10">
    <property type="entry name" value="Ribonuclease Inhibitor"/>
    <property type="match status" value="1"/>
</dbReference>
<accession>A0A2T7CQ81</accession>